<name>A0AB36ZXX7_9BACT</name>
<sequence>MTMFKAWAPPLGLGWGKWTKIYEHTGMIGFKVSFSSESNAKSTFDIEILEGGKSIPKKIVGPTSTTFMSKDCFCRTKVRFKSHTLGQNILIKVEY</sequence>
<reference evidence="1 2" key="1">
    <citation type="submission" date="2018-02" db="EMBL/GenBank/DDBJ databases">
        <title>Subsurface microbial communities from deep shales in Ohio and West Virginia, USA.</title>
        <authorList>
            <person name="Wrighton K."/>
        </authorList>
    </citation>
    <scope>NUCLEOTIDE SEQUENCE [LARGE SCALE GENOMIC DNA]</scope>
    <source>
        <strain evidence="1 2">MARC-MIP3H16</strain>
    </source>
</reference>
<protein>
    <submittedName>
        <fullName evidence="1">Uncharacterized protein</fullName>
    </submittedName>
</protein>
<comment type="caution">
    <text evidence="1">The sequence shown here is derived from an EMBL/GenBank/DDBJ whole genome shotgun (WGS) entry which is preliminary data.</text>
</comment>
<dbReference type="RefSeq" id="WP_104411917.1">
    <property type="nucleotide sequence ID" value="NZ_PTIW01000005.1"/>
</dbReference>
<dbReference type="NCBIfam" id="NF041262">
    <property type="entry name" value="colicin_Z_Cterm"/>
    <property type="match status" value="1"/>
</dbReference>
<dbReference type="EMBL" id="PTIW01000005">
    <property type="protein sequence ID" value="PPK62184.1"/>
    <property type="molecule type" value="Genomic_DNA"/>
</dbReference>
<evidence type="ECO:0000313" key="2">
    <source>
        <dbReference type="Proteomes" id="UP000239861"/>
    </source>
</evidence>
<dbReference type="Proteomes" id="UP000239861">
    <property type="component" value="Unassembled WGS sequence"/>
</dbReference>
<accession>A0AB36ZXX7</accession>
<gene>
    <name evidence="1" type="ORF">B0F89_105117</name>
</gene>
<dbReference type="AlphaFoldDB" id="A0AB36ZXX7"/>
<organism evidence="1 2">
    <name type="scientific">Malaciobacter marinus</name>
    <dbReference type="NCBI Taxonomy" id="505249"/>
    <lineage>
        <taxon>Bacteria</taxon>
        <taxon>Pseudomonadati</taxon>
        <taxon>Campylobacterota</taxon>
        <taxon>Epsilonproteobacteria</taxon>
        <taxon>Campylobacterales</taxon>
        <taxon>Arcobacteraceae</taxon>
        <taxon>Malaciobacter</taxon>
    </lineage>
</organism>
<proteinExistence type="predicted"/>
<evidence type="ECO:0000313" key="1">
    <source>
        <dbReference type="EMBL" id="PPK62184.1"/>
    </source>
</evidence>